<sequence>MAPNVKLAEKRNNTELDSSAVIDDNTNSQGKPRSKWTKKRQSPSFKKSIIHRVLVNKEARSKICLEFDLAESTLRGWLDSPLAQEVLEEVGISKPSVEKPTIASAVDVSSPPPPSCLSERFGSVANMPLNSILGYCSKLLDQFLMDPSSIDTEKLIYLERRLQSEMSKTEVLELLKFLEDMDAAKIQRAAEAAIRCHQRSQREPQ</sequence>
<feature type="region of interest" description="Disordered" evidence="1">
    <location>
        <begin position="1"/>
        <end position="41"/>
    </location>
</feature>
<protein>
    <submittedName>
        <fullName evidence="2">Uncharacterized protein</fullName>
    </submittedName>
</protein>
<feature type="compositionally biased region" description="Basic residues" evidence="1">
    <location>
        <begin position="32"/>
        <end position="41"/>
    </location>
</feature>
<dbReference type="InParanoid" id="A0A7M7QJS0"/>
<dbReference type="GeneID" id="116417643"/>
<evidence type="ECO:0000313" key="3">
    <source>
        <dbReference type="Proteomes" id="UP000002358"/>
    </source>
</evidence>
<dbReference type="AlphaFoldDB" id="A0A7M7QJS0"/>
<organism evidence="2 3">
    <name type="scientific">Nasonia vitripennis</name>
    <name type="common">Parasitic wasp</name>
    <dbReference type="NCBI Taxonomy" id="7425"/>
    <lineage>
        <taxon>Eukaryota</taxon>
        <taxon>Metazoa</taxon>
        <taxon>Ecdysozoa</taxon>
        <taxon>Arthropoda</taxon>
        <taxon>Hexapoda</taxon>
        <taxon>Insecta</taxon>
        <taxon>Pterygota</taxon>
        <taxon>Neoptera</taxon>
        <taxon>Endopterygota</taxon>
        <taxon>Hymenoptera</taxon>
        <taxon>Apocrita</taxon>
        <taxon>Proctotrupomorpha</taxon>
        <taxon>Chalcidoidea</taxon>
        <taxon>Pteromalidae</taxon>
        <taxon>Pteromalinae</taxon>
        <taxon>Nasonia</taxon>
    </lineage>
</organism>
<name>A0A7M7QJS0_NASVI</name>
<dbReference type="EnsemblMetazoa" id="XM_031931792">
    <property type="protein sequence ID" value="XP_031787652"/>
    <property type="gene ID" value="LOC116417643"/>
</dbReference>
<evidence type="ECO:0000256" key="1">
    <source>
        <dbReference type="SAM" id="MobiDB-lite"/>
    </source>
</evidence>
<dbReference type="KEGG" id="nvi:116417643"/>
<dbReference type="RefSeq" id="XP_031787652.1">
    <property type="nucleotide sequence ID" value="XM_031931792.1"/>
</dbReference>
<accession>A0A7M7QJS0</accession>
<reference evidence="2" key="1">
    <citation type="submission" date="2021-01" db="UniProtKB">
        <authorList>
            <consortium name="EnsemblMetazoa"/>
        </authorList>
    </citation>
    <scope>IDENTIFICATION</scope>
</reference>
<keyword evidence="3" id="KW-1185">Reference proteome</keyword>
<evidence type="ECO:0000313" key="2">
    <source>
        <dbReference type="EnsemblMetazoa" id="XP_031787652"/>
    </source>
</evidence>
<dbReference type="Proteomes" id="UP000002358">
    <property type="component" value="Chromosome 5"/>
</dbReference>
<proteinExistence type="predicted"/>